<feature type="transmembrane region" description="Helical" evidence="1">
    <location>
        <begin position="89"/>
        <end position="110"/>
    </location>
</feature>
<keyword evidence="1" id="KW-0472">Membrane</keyword>
<proteinExistence type="predicted"/>
<gene>
    <name evidence="2" type="ORF">SHERM_20432</name>
</gene>
<dbReference type="EMBL" id="CACSLK010024540">
    <property type="protein sequence ID" value="CAA0823266.1"/>
    <property type="molecule type" value="Genomic_DNA"/>
</dbReference>
<organism evidence="2 3">
    <name type="scientific">Striga hermonthica</name>
    <name type="common">Purple witchweed</name>
    <name type="synonym">Buchnera hermonthica</name>
    <dbReference type="NCBI Taxonomy" id="68872"/>
    <lineage>
        <taxon>Eukaryota</taxon>
        <taxon>Viridiplantae</taxon>
        <taxon>Streptophyta</taxon>
        <taxon>Embryophyta</taxon>
        <taxon>Tracheophyta</taxon>
        <taxon>Spermatophyta</taxon>
        <taxon>Magnoliopsida</taxon>
        <taxon>eudicotyledons</taxon>
        <taxon>Gunneridae</taxon>
        <taxon>Pentapetalae</taxon>
        <taxon>asterids</taxon>
        <taxon>lamiids</taxon>
        <taxon>Lamiales</taxon>
        <taxon>Orobanchaceae</taxon>
        <taxon>Buchnereae</taxon>
        <taxon>Striga</taxon>
    </lineage>
</organism>
<comment type="caution">
    <text evidence="2">The sequence shown here is derived from an EMBL/GenBank/DDBJ whole genome shotgun (WGS) entry which is preliminary data.</text>
</comment>
<feature type="non-terminal residue" evidence="2">
    <location>
        <position position="1"/>
    </location>
</feature>
<keyword evidence="3" id="KW-1185">Reference proteome</keyword>
<evidence type="ECO:0000313" key="2">
    <source>
        <dbReference type="EMBL" id="CAA0823266.1"/>
    </source>
</evidence>
<reference evidence="2" key="1">
    <citation type="submission" date="2019-12" db="EMBL/GenBank/DDBJ databases">
        <authorList>
            <person name="Scholes J."/>
        </authorList>
    </citation>
    <scope>NUCLEOTIDE SEQUENCE</scope>
</reference>
<evidence type="ECO:0000313" key="3">
    <source>
        <dbReference type="Proteomes" id="UP001153555"/>
    </source>
</evidence>
<sequence length="134" mass="15867">NKLHQIIRYNIGLGFRVCEGGVCEIAYPLRTSIRKLIFISFIFHLCEGGMRIAAYCSHTTPFRTSTRKFIFYFFHLSVMRRGYSNCRILLAYYPFSYFYSKVYFLFLSSFSYAKEVFELPHIAHILPPFARLLE</sequence>
<evidence type="ECO:0000256" key="1">
    <source>
        <dbReference type="SAM" id="Phobius"/>
    </source>
</evidence>
<keyword evidence="1" id="KW-1133">Transmembrane helix</keyword>
<keyword evidence="1" id="KW-0812">Transmembrane</keyword>
<dbReference type="Proteomes" id="UP001153555">
    <property type="component" value="Unassembled WGS sequence"/>
</dbReference>
<name>A0A9N7RBY4_STRHE</name>
<protein>
    <submittedName>
        <fullName evidence="2">Uncharacterized protein</fullName>
    </submittedName>
</protein>
<feature type="non-terminal residue" evidence="2">
    <location>
        <position position="134"/>
    </location>
</feature>
<dbReference type="AlphaFoldDB" id="A0A9N7RBY4"/>
<accession>A0A9N7RBY4</accession>